<dbReference type="OrthoDB" id="10272606at2759"/>
<evidence type="ECO:0000313" key="1">
    <source>
        <dbReference type="EMBL" id="KAF3277728.1"/>
    </source>
</evidence>
<reference evidence="1 2" key="1">
    <citation type="submission" date="2020-01" db="EMBL/GenBank/DDBJ databases">
        <authorList>
            <person name="Palmer J.M."/>
        </authorList>
    </citation>
    <scope>NUCLEOTIDE SEQUENCE [LARGE SCALE GENOMIC DNA]</scope>
    <source>
        <strain evidence="1 2">TWF970</strain>
    </source>
</reference>
<name>A0A7C8RCM6_ORBOL</name>
<comment type="caution">
    <text evidence="1">The sequence shown here is derived from an EMBL/GenBank/DDBJ whole genome shotgun (WGS) entry which is preliminary data.</text>
</comment>
<sequence length="139" mass="15164">MQRKVGAFARYCAVNGSIGAAFPIGLEFPYSMCAMESLNASADAHVIVKLFFLLSTSHKRSCHAACLLLFLPQASLAYGTETFGGGKLRHLAASISQCKMYQANWVSSDESSQVGAFLSKVLAISTNPIRYLPWLHPFR</sequence>
<dbReference type="AlphaFoldDB" id="A0A7C8RCM6"/>
<evidence type="ECO:0000313" key="2">
    <source>
        <dbReference type="Proteomes" id="UP000474640"/>
    </source>
</evidence>
<dbReference type="EMBL" id="JAABOJ010000027">
    <property type="protein sequence ID" value="KAF3277728.1"/>
    <property type="molecule type" value="Genomic_DNA"/>
</dbReference>
<accession>A0A7C8RCM6</accession>
<dbReference type="Proteomes" id="UP000474640">
    <property type="component" value="Unassembled WGS sequence"/>
</dbReference>
<organism evidence="1 2">
    <name type="scientific">Orbilia oligospora</name>
    <name type="common">Nematode-trapping fungus</name>
    <name type="synonym">Arthrobotrys oligospora</name>
    <dbReference type="NCBI Taxonomy" id="2813651"/>
    <lineage>
        <taxon>Eukaryota</taxon>
        <taxon>Fungi</taxon>
        <taxon>Dikarya</taxon>
        <taxon>Ascomycota</taxon>
        <taxon>Pezizomycotina</taxon>
        <taxon>Orbiliomycetes</taxon>
        <taxon>Orbiliales</taxon>
        <taxon>Orbiliaceae</taxon>
        <taxon>Orbilia</taxon>
    </lineage>
</organism>
<proteinExistence type="predicted"/>
<protein>
    <submittedName>
        <fullName evidence="1">Uncharacterized protein</fullName>
    </submittedName>
</protein>
<gene>
    <name evidence="1" type="ORF">TWF970_004981</name>
</gene>